<proteinExistence type="predicted"/>
<feature type="transmembrane region" description="Helical" evidence="1">
    <location>
        <begin position="156"/>
        <end position="173"/>
    </location>
</feature>
<protein>
    <submittedName>
        <fullName evidence="3">PH domain-containing protein</fullName>
    </submittedName>
</protein>
<keyword evidence="1" id="KW-0472">Membrane</keyword>
<dbReference type="Proteomes" id="UP000184310">
    <property type="component" value="Unassembled WGS sequence"/>
</dbReference>
<keyword evidence="1" id="KW-0812">Transmembrane</keyword>
<feature type="domain" description="YokE-like PH" evidence="2">
    <location>
        <begin position="61"/>
        <end position="129"/>
    </location>
</feature>
<reference evidence="3 4" key="1">
    <citation type="submission" date="2016-11" db="EMBL/GenBank/DDBJ databases">
        <authorList>
            <person name="Jaros S."/>
            <person name="Januszkiewicz K."/>
            <person name="Wedrychowicz H."/>
        </authorList>
    </citation>
    <scope>NUCLEOTIDE SEQUENCE [LARGE SCALE GENOMIC DNA]</scope>
    <source>
        <strain evidence="3 4">DSM 21758</strain>
    </source>
</reference>
<evidence type="ECO:0000313" key="3">
    <source>
        <dbReference type="EMBL" id="SHJ43006.1"/>
    </source>
</evidence>
<evidence type="ECO:0000256" key="1">
    <source>
        <dbReference type="SAM" id="Phobius"/>
    </source>
</evidence>
<dbReference type="AlphaFoldDB" id="A0A1M6J8H3"/>
<name>A0A1M6J8H3_9CLOT</name>
<dbReference type="EMBL" id="FQZB01000008">
    <property type="protein sequence ID" value="SHJ43006.1"/>
    <property type="molecule type" value="Genomic_DNA"/>
</dbReference>
<organism evidence="3 4">
    <name type="scientific">Clostridium cavendishii DSM 21758</name>
    <dbReference type="NCBI Taxonomy" id="1121302"/>
    <lineage>
        <taxon>Bacteria</taxon>
        <taxon>Bacillati</taxon>
        <taxon>Bacillota</taxon>
        <taxon>Clostridia</taxon>
        <taxon>Eubacteriales</taxon>
        <taxon>Clostridiaceae</taxon>
        <taxon>Clostridium</taxon>
    </lineage>
</organism>
<evidence type="ECO:0000313" key="4">
    <source>
        <dbReference type="Proteomes" id="UP000184310"/>
    </source>
</evidence>
<dbReference type="Pfam" id="PF14470">
    <property type="entry name" value="bPH_3"/>
    <property type="match status" value="1"/>
</dbReference>
<dbReference type="STRING" id="1121302.SAMN02745163_01947"/>
<dbReference type="RefSeq" id="WP_072986488.1">
    <property type="nucleotide sequence ID" value="NZ_FQZB01000008.1"/>
</dbReference>
<sequence>MEKIEIEKDMHIADVKAVVESVLEKEEVITNDIFARNMGARGAATAIGLLTGVMTSYDGTALEYRIILTNKRVILVGEVGYLNLLTGITIIDYNEIKAIKVDREDTPKNIIIELNDGKYYTLEVKQEEKSIQAIKEVENKIANKDHKYKYPTVQKVLIGVFIGLMIIIVVGLVKNLV</sequence>
<keyword evidence="1" id="KW-1133">Transmembrane helix</keyword>
<keyword evidence="4" id="KW-1185">Reference proteome</keyword>
<accession>A0A1M6J8H3</accession>
<evidence type="ECO:0000259" key="2">
    <source>
        <dbReference type="Pfam" id="PF14470"/>
    </source>
</evidence>
<dbReference type="InterPro" id="IPR039519">
    <property type="entry name" value="YokE-like_PH"/>
</dbReference>
<gene>
    <name evidence="3" type="ORF">SAMN02745163_01947</name>
</gene>